<evidence type="ECO:0000313" key="2">
    <source>
        <dbReference type="EMBL" id="CAB3983339.1"/>
    </source>
</evidence>
<dbReference type="Pfam" id="PF25298">
    <property type="entry name" value="Baculo_FP_2nd"/>
    <property type="match status" value="1"/>
</dbReference>
<comment type="caution">
    <text evidence="2">The sequence shown here is derived from an EMBL/GenBank/DDBJ whole genome shotgun (WGS) entry which is preliminary data.</text>
</comment>
<name>A0A7D9HIC5_PARCT</name>
<keyword evidence="3" id="KW-1185">Reference proteome</keyword>
<evidence type="ECO:0000313" key="3">
    <source>
        <dbReference type="Proteomes" id="UP001152795"/>
    </source>
</evidence>
<dbReference type="OrthoDB" id="5985799at2759"/>
<proteinExistence type="predicted"/>
<dbReference type="EMBL" id="CACRXK020000602">
    <property type="protein sequence ID" value="CAB3983339.1"/>
    <property type="molecule type" value="Genomic_DNA"/>
</dbReference>
<dbReference type="Proteomes" id="UP001152795">
    <property type="component" value="Unassembled WGS sequence"/>
</dbReference>
<gene>
    <name evidence="2" type="ORF">PACLA_8A000918</name>
</gene>
<protein>
    <recommendedName>
        <fullName evidence="1">FP protein C-terminal domain-containing protein</fullName>
    </recommendedName>
</protein>
<dbReference type="InterPro" id="IPR057251">
    <property type="entry name" value="FP_C"/>
</dbReference>
<dbReference type="Gene3D" id="1.20.120.330">
    <property type="entry name" value="Nucleotidyltransferases domain 2"/>
    <property type="match status" value="1"/>
</dbReference>
<reference evidence="2" key="1">
    <citation type="submission" date="2020-04" db="EMBL/GenBank/DDBJ databases">
        <authorList>
            <person name="Alioto T."/>
            <person name="Alioto T."/>
            <person name="Gomez Garrido J."/>
        </authorList>
    </citation>
    <scope>NUCLEOTIDE SEQUENCE</scope>
    <source>
        <strain evidence="2">A484AB</strain>
    </source>
</reference>
<sequence length="253" mass="29423">MVTVKEMKDLFKKELTPINNTLQQLSSNFDGLKDSVKFLSDKYDDLLRELHSMNEKHDLQSKNLKKAREELNEAKQRAAEAKQQVEELAQYIRRDCVEIAGIQPTRDLSCEAIVNSIGETIGVPITADDISIAHPIPSYNQSAAPKLIVKFTRRQVRNKFYQARKKLASKKAKDLPRLDLESDARVYISESLTPYKKNLFGQVNKLKKRLKWKYIWTYNGRIYLKQDENNVVHTFDTLEDFDKFQSRNHSTNN</sequence>
<organism evidence="2 3">
    <name type="scientific">Paramuricea clavata</name>
    <name type="common">Red gorgonian</name>
    <name type="synonym">Violescent sea-whip</name>
    <dbReference type="NCBI Taxonomy" id="317549"/>
    <lineage>
        <taxon>Eukaryota</taxon>
        <taxon>Metazoa</taxon>
        <taxon>Cnidaria</taxon>
        <taxon>Anthozoa</taxon>
        <taxon>Octocorallia</taxon>
        <taxon>Malacalcyonacea</taxon>
        <taxon>Plexauridae</taxon>
        <taxon>Paramuricea</taxon>
    </lineage>
</organism>
<dbReference type="AlphaFoldDB" id="A0A7D9HIC5"/>
<feature type="domain" description="FP protein C-terminal" evidence="1">
    <location>
        <begin position="193"/>
        <end position="244"/>
    </location>
</feature>
<accession>A0A7D9HIC5</accession>
<evidence type="ECO:0000259" key="1">
    <source>
        <dbReference type="Pfam" id="PF25298"/>
    </source>
</evidence>
<dbReference type="SUPFAM" id="SSF57997">
    <property type="entry name" value="Tropomyosin"/>
    <property type="match status" value="1"/>
</dbReference>